<evidence type="ECO:0000256" key="7">
    <source>
        <dbReference type="ARBA" id="ARBA00023065"/>
    </source>
</evidence>
<gene>
    <name evidence="12" type="ORF">UA18_05469</name>
</gene>
<dbReference type="Pfam" id="PF13609">
    <property type="entry name" value="Porin_4"/>
    <property type="match status" value="1"/>
</dbReference>
<dbReference type="SUPFAM" id="SSF56935">
    <property type="entry name" value="Porins"/>
    <property type="match status" value="1"/>
</dbReference>
<evidence type="ECO:0000313" key="13">
    <source>
        <dbReference type="Proteomes" id="UP000196218"/>
    </source>
</evidence>
<keyword evidence="7" id="KW-0406">Ion transport</keyword>
<dbReference type="PANTHER" id="PTHR34501:SF9">
    <property type="entry name" value="MAJOR OUTER MEMBRANE PROTEIN P.IA"/>
    <property type="match status" value="1"/>
</dbReference>
<dbReference type="GO" id="GO:0006811">
    <property type="term" value="P:monoatomic ion transport"/>
    <property type="evidence" value="ECO:0007669"/>
    <property type="project" value="UniProtKB-KW"/>
</dbReference>
<accession>A0ABD7LC74</accession>
<evidence type="ECO:0000313" key="12">
    <source>
        <dbReference type="EMBL" id="SAK02228.1"/>
    </source>
</evidence>
<organism evidence="12 13">
    <name type="scientific">Burkholderia multivorans</name>
    <dbReference type="NCBI Taxonomy" id="87883"/>
    <lineage>
        <taxon>Bacteria</taxon>
        <taxon>Pseudomonadati</taxon>
        <taxon>Pseudomonadota</taxon>
        <taxon>Betaproteobacteria</taxon>
        <taxon>Burkholderiales</taxon>
        <taxon>Burkholderiaceae</taxon>
        <taxon>Burkholderia</taxon>
        <taxon>Burkholderia cepacia complex</taxon>
    </lineage>
</organism>
<keyword evidence="6" id="KW-0732">Signal</keyword>
<keyword evidence="10" id="KW-0998">Cell outer membrane</keyword>
<dbReference type="Proteomes" id="UP000196218">
    <property type="component" value="Unassembled WGS sequence"/>
</dbReference>
<dbReference type="PANTHER" id="PTHR34501">
    <property type="entry name" value="PROTEIN YDDL-RELATED"/>
    <property type="match status" value="1"/>
</dbReference>
<protein>
    <submittedName>
        <fullName evidence="12">Gram-negative porin family protein</fullName>
    </submittedName>
</protein>
<comment type="caution">
    <text evidence="12">The sequence shown here is derived from an EMBL/GenBank/DDBJ whole genome shotgun (WGS) entry which is preliminary data.</text>
</comment>
<evidence type="ECO:0000256" key="4">
    <source>
        <dbReference type="ARBA" id="ARBA00022452"/>
    </source>
</evidence>
<dbReference type="InterPro" id="IPR002299">
    <property type="entry name" value="Porin_Neis"/>
</dbReference>
<comment type="subunit">
    <text evidence="2">Homotrimer.</text>
</comment>
<feature type="domain" description="Porin" evidence="11">
    <location>
        <begin position="19"/>
        <end position="352"/>
    </location>
</feature>
<dbReference type="PRINTS" id="PR00184">
    <property type="entry name" value="NEISSPPORIN"/>
</dbReference>
<keyword evidence="3" id="KW-0813">Transport</keyword>
<evidence type="ECO:0000256" key="10">
    <source>
        <dbReference type="ARBA" id="ARBA00023237"/>
    </source>
</evidence>
<keyword evidence="9" id="KW-0472">Membrane</keyword>
<evidence type="ECO:0000256" key="1">
    <source>
        <dbReference type="ARBA" id="ARBA00004571"/>
    </source>
</evidence>
<keyword evidence="5" id="KW-0812">Transmembrane</keyword>
<dbReference type="EMBL" id="FKJW01000005">
    <property type="protein sequence ID" value="SAK02228.1"/>
    <property type="molecule type" value="Genomic_DNA"/>
</dbReference>
<evidence type="ECO:0000256" key="9">
    <source>
        <dbReference type="ARBA" id="ARBA00023136"/>
    </source>
</evidence>
<evidence type="ECO:0000256" key="8">
    <source>
        <dbReference type="ARBA" id="ARBA00023114"/>
    </source>
</evidence>
<evidence type="ECO:0000256" key="2">
    <source>
        <dbReference type="ARBA" id="ARBA00011233"/>
    </source>
</evidence>
<comment type="subcellular location">
    <subcellularLocation>
        <location evidence="1">Cell outer membrane</location>
        <topology evidence="1">Multi-pass membrane protein</topology>
    </subcellularLocation>
</comment>
<reference evidence="12 13" key="1">
    <citation type="submission" date="2016-04" db="EMBL/GenBank/DDBJ databases">
        <authorList>
            <person name="Peeters C."/>
        </authorList>
    </citation>
    <scope>NUCLEOTIDE SEQUENCE [LARGE SCALE GENOMIC DNA]</scope>
    <source>
        <strain evidence="12">LMG 29311</strain>
    </source>
</reference>
<evidence type="ECO:0000256" key="3">
    <source>
        <dbReference type="ARBA" id="ARBA00022448"/>
    </source>
</evidence>
<proteinExistence type="predicted"/>
<sequence>MAEVPVSRTKRPRAAMPASLALALLAVDDARASSVVLYGIVDASIVYTRNGGHSDSPVELQSGSLSGSRIGIKGVEPLGGGAAALFQLENGFNAVNGRLNQGGRLFGRQSHAGLRTPGGHTVVVGRLYDPLTDLVQPLQGDGYLGQTFSTPGDVDNADASARLNHALKWSSARLGAWQASALVSLGGVPGAMGSGLSHGAALAYRHGAFAAAAGYLHVDLGNALHGRRGRSSADSLFNSAVNAAYASAASVQIVRVAAQYAIGSLAIGAYYGDARYRPDGASRFGHTQAFRNASLYGVWQATPTVTAVVAYNQLHASGDSAARYRQVSAGASMLVSKRTDFYATAAYADARGTNGLGAAQAVVGATGADAGGPTQVRLNAGVRHRF</sequence>
<evidence type="ECO:0000256" key="5">
    <source>
        <dbReference type="ARBA" id="ARBA00022692"/>
    </source>
</evidence>
<name>A0ABD7LC74_9BURK</name>
<dbReference type="InterPro" id="IPR050298">
    <property type="entry name" value="Gram-neg_bact_OMP"/>
</dbReference>
<keyword evidence="4" id="KW-1134">Transmembrane beta strand</keyword>
<evidence type="ECO:0000256" key="6">
    <source>
        <dbReference type="ARBA" id="ARBA00022729"/>
    </source>
</evidence>
<keyword evidence="8" id="KW-0626">Porin</keyword>
<evidence type="ECO:0000259" key="11">
    <source>
        <dbReference type="Pfam" id="PF13609"/>
    </source>
</evidence>
<dbReference type="RefSeq" id="WP_170935345.1">
    <property type="nucleotide sequence ID" value="NZ_CADFGW010000001.1"/>
</dbReference>
<dbReference type="GO" id="GO:0015288">
    <property type="term" value="F:porin activity"/>
    <property type="evidence" value="ECO:0007669"/>
    <property type="project" value="UniProtKB-KW"/>
</dbReference>
<dbReference type="GO" id="GO:0009279">
    <property type="term" value="C:cell outer membrane"/>
    <property type="evidence" value="ECO:0007669"/>
    <property type="project" value="UniProtKB-SubCell"/>
</dbReference>
<dbReference type="GO" id="GO:0046930">
    <property type="term" value="C:pore complex"/>
    <property type="evidence" value="ECO:0007669"/>
    <property type="project" value="UniProtKB-KW"/>
</dbReference>
<dbReference type="CDD" id="cd00342">
    <property type="entry name" value="gram_neg_porins"/>
    <property type="match status" value="1"/>
</dbReference>
<dbReference type="AlphaFoldDB" id="A0ABD7LC74"/>
<dbReference type="InterPro" id="IPR033900">
    <property type="entry name" value="Gram_neg_porin_domain"/>
</dbReference>
<dbReference type="InterPro" id="IPR023614">
    <property type="entry name" value="Porin_dom_sf"/>
</dbReference>
<dbReference type="Gene3D" id="2.40.160.10">
    <property type="entry name" value="Porin"/>
    <property type="match status" value="1"/>
</dbReference>